<dbReference type="Proteomes" id="UP001189429">
    <property type="component" value="Unassembled WGS sequence"/>
</dbReference>
<name>A0ABN9TAY6_9DINO</name>
<organism evidence="1 2">
    <name type="scientific">Prorocentrum cordatum</name>
    <dbReference type="NCBI Taxonomy" id="2364126"/>
    <lineage>
        <taxon>Eukaryota</taxon>
        <taxon>Sar</taxon>
        <taxon>Alveolata</taxon>
        <taxon>Dinophyceae</taxon>
        <taxon>Prorocentrales</taxon>
        <taxon>Prorocentraceae</taxon>
        <taxon>Prorocentrum</taxon>
    </lineage>
</organism>
<evidence type="ECO:0000313" key="2">
    <source>
        <dbReference type="Proteomes" id="UP001189429"/>
    </source>
</evidence>
<accession>A0ABN9TAY6</accession>
<protein>
    <submittedName>
        <fullName evidence="1">Uncharacterized protein</fullName>
    </submittedName>
</protein>
<keyword evidence="2" id="KW-1185">Reference proteome</keyword>
<gene>
    <name evidence="1" type="ORF">PCOR1329_LOCUS37335</name>
</gene>
<evidence type="ECO:0000313" key="1">
    <source>
        <dbReference type="EMBL" id="CAK0842589.1"/>
    </source>
</evidence>
<reference evidence="1" key="1">
    <citation type="submission" date="2023-10" db="EMBL/GenBank/DDBJ databases">
        <authorList>
            <person name="Chen Y."/>
            <person name="Shah S."/>
            <person name="Dougan E. K."/>
            <person name="Thang M."/>
            <person name="Chan C."/>
        </authorList>
    </citation>
    <scope>NUCLEOTIDE SEQUENCE [LARGE SCALE GENOMIC DNA]</scope>
</reference>
<dbReference type="EMBL" id="CAUYUJ010014527">
    <property type="protein sequence ID" value="CAK0842589.1"/>
    <property type="molecule type" value="Genomic_DNA"/>
</dbReference>
<proteinExistence type="predicted"/>
<comment type="caution">
    <text evidence="1">The sequence shown here is derived from an EMBL/GenBank/DDBJ whole genome shotgun (WGS) entry which is preliminary data.</text>
</comment>
<sequence>MHCRRQPHMLYSGGQRSRAGCLLFSLARIPKQLASSGLAPQEFRRQLSVVVFPSGDASRINITTTNRPLHSQILVCADRPIASEKHIHTQLKRWWIVLSQ</sequence>